<protein>
    <submittedName>
        <fullName evidence="2">TIR domain-containing protein</fullName>
    </submittedName>
</protein>
<evidence type="ECO:0000259" key="1">
    <source>
        <dbReference type="PROSITE" id="PS50104"/>
    </source>
</evidence>
<dbReference type="RefSeq" id="WP_207689287.1">
    <property type="nucleotide sequence ID" value="NZ_CP061799.1"/>
</dbReference>
<dbReference type="KEGG" id="dli:dnl_58410"/>
<dbReference type="AlphaFoldDB" id="A0A975BD36"/>
<dbReference type="Gene3D" id="3.40.50.10140">
    <property type="entry name" value="Toll/interleukin-1 receptor homology (TIR) domain"/>
    <property type="match status" value="1"/>
</dbReference>
<dbReference type="PROSITE" id="PS50104">
    <property type="entry name" value="TIR"/>
    <property type="match status" value="1"/>
</dbReference>
<sequence>MVFISHAKEDARIARKLNDDLESRGISTWFDEKDLLPGQNWKIVIRQAIKKSDFLIILLSEHSVTKRGFVQAEQKLAFDVMDEMPESDVFVIPIRISECEIPYGLEDIHHVDLFPDYDAGLDKILRAVFLPIIHKNRETT</sequence>
<evidence type="ECO:0000313" key="3">
    <source>
        <dbReference type="Proteomes" id="UP000663720"/>
    </source>
</evidence>
<dbReference type="EMBL" id="CP061799">
    <property type="protein sequence ID" value="QTA83434.1"/>
    <property type="molecule type" value="Genomic_DNA"/>
</dbReference>
<reference evidence="2" key="1">
    <citation type="journal article" date="2021" name="Microb. Physiol.">
        <title>Proteogenomic Insights into the Physiology of Marine, Sulfate-Reducing, Filamentous Desulfonema limicola and Desulfonema magnum.</title>
        <authorList>
            <person name="Schnaars V."/>
            <person name="Wohlbrand L."/>
            <person name="Scheve S."/>
            <person name="Hinrichs C."/>
            <person name="Reinhardt R."/>
            <person name="Rabus R."/>
        </authorList>
    </citation>
    <scope>NUCLEOTIDE SEQUENCE</scope>
    <source>
        <strain evidence="2">5ac10</strain>
    </source>
</reference>
<gene>
    <name evidence="2" type="ORF">dnl_58410</name>
</gene>
<keyword evidence="3" id="KW-1185">Reference proteome</keyword>
<dbReference type="GO" id="GO:0007165">
    <property type="term" value="P:signal transduction"/>
    <property type="evidence" value="ECO:0007669"/>
    <property type="project" value="InterPro"/>
</dbReference>
<dbReference type="InterPro" id="IPR035897">
    <property type="entry name" value="Toll_tir_struct_dom_sf"/>
</dbReference>
<accession>A0A975BD36</accession>
<dbReference type="Proteomes" id="UP000663720">
    <property type="component" value="Chromosome"/>
</dbReference>
<name>A0A975BD36_9BACT</name>
<organism evidence="2 3">
    <name type="scientific">Desulfonema limicola</name>
    <dbReference type="NCBI Taxonomy" id="45656"/>
    <lineage>
        <taxon>Bacteria</taxon>
        <taxon>Pseudomonadati</taxon>
        <taxon>Thermodesulfobacteriota</taxon>
        <taxon>Desulfobacteria</taxon>
        <taxon>Desulfobacterales</taxon>
        <taxon>Desulfococcaceae</taxon>
        <taxon>Desulfonema</taxon>
    </lineage>
</organism>
<dbReference type="InterPro" id="IPR000157">
    <property type="entry name" value="TIR_dom"/>
</dbReference>
<feature type="domain" description="TIR" evidence="1">
    <location>
        <begin position="1"/>
        <end position="132"/>
    </location>
</feature>
<dbReference type="Pfam" id="PF13676">
    <property type="entry name" value="TIR_2"/>
    <property type="match status" value="1"/>
</dbReference>
<evidence type="ECO:0000313" key="2">
    <source>
        <dbReference type="EMBL" id="QTA83434.1"/>
    </source>
</evidence>
<dbReference type="SUPFAM" id="SSF52200">
    <property type="entry name" value="Toll/Interleukin receptor TIR domain"/>
    <property type="match status" value="1"/>
</dbReference>
<proteinExistence type="predicted"/>